<accession>A0ACC1C0T6</accession>
<dbReference type="Proteomes" id="UP001164250">
    <property type="component" value="Chromosome 2"/>
</dbReference>
<name>A0ACC1C0T6_9ROSI</name>
<dbReference type="EMBL" id="CM047898">
    <property type="protein sequence ID" value="KAJ0105759.1"/>
    <property type="molecule type" value="Genomic_DNA"/>
</dbReference>
<protein>
    <submittedName>
        <fullName evidence="1">Uncharacterized protein</fullName>
    </submittedName>
</protein>
<evidence type="ECO:0000313" key="1">
    <source>
        <dbReference type="EMBL" id="KAJ0105759.1"/>
    </source>
</evidence>
<evidence type="ECO:0000313" key="2">
    <source>
        <dbReference type="Proteomes" id="UP001164250"/>
    </source>
</evidence>
<sequence length="66" mass="7310">MGRAPCCSKVGLRTGPWSPKEDSVLTNYIRANGEGHWRNLPKKAGKTKLTCYINSLIVSRYNSVDA</sequence>
<comment type="caution">
    <text evidence="1">The sequence shown here is derived from an EMBL/GenBank/DDBJ whole genome shotgun (WGS) entry which is preliminary data.</text>
</comment>
<gene>
    <name evidence="1" type="ORF">Patl1_17447</name>
</gene>
<organism evidence="1 2">
    <name type="scientific">Pistacia atlantica</name>
    <dbReference type="NCBI Taxonomy" id="434234"/>
    <lineage>
        <taxon>Eukaryota</taxon>
        <taxon>Viridiplantae</taxon>
        <taxon>Streptophyta</taxon>
        <taxon>Embryophyta</taxon>
        <taxon>Tracheophyta</taxon>
        <taxon>Spermatophyta</taxon>
        <taxon>Magnoliopsida</taxon>
        <taxon>eudicotyledons</taxon>
        <taxon>Gunneridae</taxon>
        <taxon>Pentapetalae</taxon>
        <taxon>rosids</taxon>
        <taxon>malvids</taxon>
        <taxon>Sapindales</taxon>
        <taxon>Anacardiaceae</taxon>
        <taxon>Pistacia</taxon>
    </lineage>
</organism>
<keyword evidence="2" id="KW-1185">Reference proteome</keyword>
<reference evidence="2" key="1">
    <citation type="journal article" date="2023" name="G3 (Bethesda)">
        <title>Genome assembly and association tests identify interacting loci associated with vigor, precocity, and sex in interspecific pistachio rootstocks.</title>
        <authorList>
            <person name="Palmer W."/>
            <person name="Jacygrad E."/>
            <person name="Sagayaradj S."/>
            <person name="Cavanaugh K."/>
            <person name="Han R."/>
            <person name="Bertier L."/>
            <person name="Beede B."/>
            <person name="Kafkas S."/>
            <person name="Golino D."/>
            <person name="Preece J."/>
            <person name="Michelmore R."/>
        </authorList>
    </citation>
    <scope>NUCLEOTIDE SEQUENCE [LARGE SCALE GENOMIC DNA]</scope>
</reference>
<proteinExistence type="predicted"/>